<proteinExistence type="predicted"/>
<name>A0A9E7GFT5_9LILI</name>
<accession>A0A9E7GFT5</accession>
<evidence type="ECO:0000313" key="2">
    <source>
        <dbReference type="Proteomes" id="UP001055439"/>
    </source>
</evidence>
<gene>
    <name evidence="1" type="ORF">MUK42_12546</name>
</gene>
<reference evidence="1" key="1">
    <citation type="submission" date="2022-05" db="EMBL/GenBank/DDBJ databases">
        <title>The Musa troglodytarum L. genome provides insights into the mechanism of non-climacteric behaviour and enrichment of carotenoids.</title>
        <authorList>
            <person name="Wang J."/>
        </authorList>
    </citation>
    <scope>NUCLEOTIDE SEQUENCE</scope>
    <source>
        <tissue evidence="1">Leaf</tissue>
    </source>
</reference>
<dbReference type="EMBL" id="CP097508">
    <property type="protein sequence ID" value="URE13650.1"/>
    <property type="molecule type" value="Genomic_DNA"/>
</dbReference>
<sequence length="127" mass="14756">MFIFFIARSIKIRMHNSIPDANLPLQSQRSSSLITFLELTLQSRKFEFDGHYIFYSIDSIAASWRLNSQKCLVRACSNCACHCQSLFLVAMGWFLCLNIHIPSTIYQEEGIYWVEKVGCFYRDQVSP</sequence>
<evidence type="ECO:0000313" key="1">
    <source>
        <dbReference type="EMBL" id="URE13650.1"/>
    </source>
</evidence>
<dbReference type="Proteomes" id="UP001055439">
    <property type="component" value="Chromosome 6"/>
</dbReference>
<keyword evidence="2" id="KW-1185">Reference proteome</keyword>
<protein>
    <submittedName>
        <fullName evidence="1">Uncharacterized protein</fullName>
    </submittedName>
</protein>
<dbReference type="AlphaFoldDB" id="A0A9E7GFT5"/>
<organism evidence="1 2">
    <name type="scientific">Musa troglodytarum</name>
    <name type="common">fe'i banana</name>
    <dbReference type="NCBI Taxonomy" id="320322"/>
    <lineage>
        <taxon>Eukaryota</taxon>
        <taxon>Viridiplantae</taxon>
        <taxon>Streptophyta</taxon>
        <taxon>Embryophyta</taxon>
        <taxon>Tracheophyta</taxon>
        <taxon>Spermatophyta</taxon>
        <taxon>Magnoliopsida</taxon>
        <taxon>Liliopsida</taxon>
        <taxon>Zingiberales</taxon>
        <taxon>Musaceae</taxon>
        <taxon>Musa</taxon>
    </lineage>
</organism>